<reference evidence="2 3" key="1">
    <citation type="submission" date="2018-03" db="EMBL/GenBank/DDBJ databases">
        <title>Draft genome sequence of Rohu Carp (Labeo rohita).</title>
        <authorList>
            <person name="Das P."/>
            <person name="Kushwaha B."/>
            <person name="Joshi C.G."/>
            <person name="Kumar D."/>
            <person name="Nagpure N.S."/>
            <person name="Sahoo L."/>
            <person name="Das S.P."/>
            <person name="Bit A."/>
            <person name="Patnaik S."/>
            <person name="Meher P.K."/>
            <person name="Jayasankar P."/>
            <person name="Koringa P.G."/>
            <person name="Patel N.V."/>
            <person name="Hinsu A.T."/>
            <person name="Kumar R."/>
            <person name="Pandey M."/>
            <person name="Agarwal S."/>
            <person name="Srivastava S."/>
            <person name="Singh M."/>
            <person name="Iquebal M.A."/>
            <person name="Jaiswal S."/>
            <person name="Angadi U.B."/>
            <person name="Kumar N."/>
            <person name="Raza M."/>
            <person name="Shah T.M."/>
            <person name="Rai A."/>
            <person name="Jena J.K."/>
        </authorList>
    </citation>
    <scope>NUCLEOTIDE SEQUENCE [LARGE SCALE GENOMIC DNA]</scope>
    <source>
        <strain evidence="2">DASCIFA01</strain>
        <tissue evidence="2">Testis</tissue>
    </source>
</reference>
<comment type="caution">
    <text evidence="2">The sequence shown here is derived from an EMBL/GenBank/DDBJ whole genome shotgun (WGS) entry which is preliminary data.</text>
</comment>
<keyword evidence="1" id="KW-0472">Membrane</keyword>
<accession>A0A498M9U6</accession>
<evidence type="ECO:0000313" key="2">
    <source>
        <dbReference type="EMBL" id="RXN16543.1"/>
    </source>
</evidence>
<name>A0A498M9U6_LABRO</name>
<gene>
    <name evidence="2" type="ORF">ROHU_008308</name>
</gene>
<evidence type="ECO:0000256" key="1">
    <source>
        <dbReference type="SAM" id="Phobius"/>
    </source>
</evidence>
<dbReference type="AlphaFoldDB" id="A0A498M9U6"/>
<keyword evidence="3" id="KW-1185">Reference proteome</keyword>
<feature type="transmembrane region" description="Helical" evidence="1">
    <location>
        <begin position="14"/>
        <end position="34"/>
    </location>
</feature>
<keyword evidence="1" id="KW-1133">Transmembrane helix</keyword>
<keyword evidence="1" id="KW-0812">Transmembrane</keyword>
<proteinExistence type="predicted"/>
<organism evidence="2 3">
    <name type="scientific">Labeo rohita</name>
    <name type="common">Indian major carp</name>
    <name type="synonym">Cyprinus rohita</name>
    <dbReference type="NCBI Taxonomy" id="84645"/>
    <lineage>
        <taxon>Eukaryota</taxon>
        <taxon>Metazoa</taxon>
        <taxon>Chordata</taxon>
        <taxon>Craniata</taxon>
        <taxon>Vertebrata</taxon>
        <taxon>Euteleostomi</taxon>
        <taxon>Actinopterygii</taxon>
        <taxon>Neopterygii</taxon>
        <taxon>Teleostei</taxon>
        <taxon>Ostariophysi</taxon>
        <taxon>Cypriniformes</taxon>
        <taxon>Cyprinidae</taxon>
        <taxon>Labeoninae</taxon>
        <taxon>Labeonini</taxon>
        <taxon>Labeo</taxon>
    </lineage>
</organism>
<dbReference type="Proteomes" id="UP000290572">
    <property type="component" value="Unassembled WGS sequence"/>
</dbReference>
<dbReference type="EMBL" id="QBIY01012781">
    <property type="protein sequence ID" value="RXN16543.1"/>
    <property type="molecule type" value="Genomic_DNA"/>
</dbReference>
<protein>
    <submittedName>
        <fullName evidence="2">Uncharacterized protein</fullName>
    </submittedName>
</protein>
<sequence>MSQITGNSEGTPPYSPVFACFFFFFFFQIIMLHYRYHYFSKPTILQFHFSRETMFRVRNETAVTPNSDVLNEVTPDLQHSDCYKGKKETGTKCKHDS</sequence>
<evidence type="ECO:0000313" key="3">
    <source>
        <dbReference type="Proteomes" id="UP000290572"/>
    </source>
</evidence>